<comment type="caution">
    <text evidence="1">The sequence shown here is derived from an EMBL/GenBank/DDBJ whole genome shotgun (WGS) entry which is preliminary data.</text>
</comment>
<dbReference type="Proteomes" id="UP000612329">
    <property type="component" value="Unassembled WGS sequence"/>
</dbReference>
<evidence type="ECO:0000313" key="2">
    <source>
        <dbReference type="Proteomes" id="UP000612329"/>
    </source>
</evidence>
<evidence type="ECO:0000313" key="1">
    <source>
        <dbReference type="EMBL" id="GGK15990.1"/>
    </source>
</evidence>
<proteinExistence type="predicted"/>
<keyword evidence="2" id="KW-1185">Reference proteome</keyword>
<sequence>MNNKYLEAFCNAISDEGVVKRTCFSLLYDTSITHYTPYLESEIMENLLLLPSEKKDDYINFAIDKINKTPLRYTNKNILDKWLVKYNVDLSTFPKFSNEDLTAVLKTYYSGHLFNTHKEQHYILDIQIDFFCYAAMLEAEKIITFLENKRIINTVSTEHLNQNDTLKIKWIGKPSQLGFIISNLAHLGYIEPPLKKDGEINYSQFANMVLGTFEADTTNNTLEKYLNLDSEKGQETLRKFNSKDFSIPNIREVS</sequence>
<dbReference type="EMBL" id="BMNR01000002">
    <property type="protein sequence ID" value="GGK15990.1"/>
    <property type="molecule type" value="Genomic_DNA"/>
</dbReference>
<reference evidence="1" key="2">
    <citation type="submission" date="2020-09" db="EMBL/GenBank/DDBJ databases">
        <authorList>
            <person name="Sun Q."/>
            <person name="Ohkuma M."/>
        </authorList>
    </citation>
    <scope>NUCLEOTIDE SEQUENCE</scope>
    <source>
        <strain evidence="1">JCM 12862</strain>
    </source>
</reference>
<reference evidence="1" key="1">
    <citation type="journal article" date="2014" name="Int. J. Syst. Evol. Microbiol.">
        <title>Complete genome sequence of Corynebacterium casei LMG S-19264T (=DSM 44701T), isolated from a smear-ripened cheese.</title>
        <authorList>
            <consortium name="US DOE Joint Genome Institute (JGI-PGF)"/>
            <person name="Walter F."/>
            <person name="Albersmeier A."/>
            <person name="Kalinowski J."/>
            <person name="Ruckert C."/>
        </authorList>
    </citation>
    <scope>NUCLEOTIDE SEQUENCE</scope>
    <source>
        <strain evidence="1">JCM 12862</strain>
    </source>
</reference>
<gene>
    <name evidence="1" type="ORF">GCM10007962_07880</name>
</gene>
<protein>
    <submittedName>
        <fullName evidence="1">Uncharacterized protein</fullName>
    </submittedName>
</protein>
<dbReference type="RefSeq" id="WP_188650273.1">
    <property type="nucleotide sequence ID" value="NZ_BMNR01000002.1"/>
</dbReference>
<accession>A0A8J3BNB2</accession>
<organism evidence="1 2">
    <name type="scientific">Yeosuana aromativorans</name>
    <dbReference type="NCBI Taxonomy" id="288019"/>
    <lineage>
        <taxon>Bacteria</taxon>
        <taxon>Pseudomonadati</taxon>
        <taxon>Bacteroidota</taxon>
        <taxon>Flavobacteriia</taxon>
        <taxon>Flavobacteriales</taxon>
        <taxon>Flavobacteriaceae</taxon>
        <taxon>Yeosuana</taxon>
    </lineage>
</organism>
<dbReference type="AlphaFoldDB" id="A0A8J3BNB2"/>
<name>A0A8J3BNB2_9FLAO</name>